<comment type="similarity">
    <text evidence="2">Belongs to the multi antimicrobial extrusion (MATE) (TC 2.A.66.1) family. MepA subfamily.</text>
</comment>
<evidence type="ECO:0000256" key="6">
    <source>
        <dbReference type="ARBA" id="ARBA00022692"/>
    </source>
</evidence>
<feature type="transmembrane region" description="Helical" evidence="10">
    <location>
        <begin position="355"/>
        <end position="374"/>
    </location>
</feature>
<keyword evidence="12" id="KW-1185">Reference proteome</keyword>
<dbReference type="GO" id="GO:0015297">
    <property type="term" value="F:antiporter activity"/>
    <property type="evidence" value="ECO:0007669"/>
    <property type="project" value="InterPro"/>
</dbReference>
<comment type="caution">
    <text evidence="11">The sequence shown here is derived from an EMBL/GenBank/DDBJ whole genome shotgun (WGS) entry which is preliminary data.</text>
</comment>
<evidence type="ECO:0000313" key="11">
    <source>
        <dbReference type="EMBL" id="PXW90535.1"/>
    </source>
</evidence>
<proteinExistence type="inferred from homology"/>
<dbReference type="GO" id="GO:0046677">
    <property type="term" value="P:response to antibiotic"/>
    <property type="evidence" value="ECO:0007669"/>
    <property type="project" value="UniProtKB-KW"/>
</dbReference>
<evidence type="ECO:0000256" key="9">
    <source>
        <dbReference type="ARBA" id="ARBA00023251"/>
    </source>
</evidence>
<feature type="transmembrane region" description="Helical" evidence="10">
    <location>
        <begin position="236"/>
        <end position="265"/>
    </location>
</feature>
<evidence type="ECO:0000256" key="10">
    <source>
        <dbReference type="SAM" id="Phobius"/>
    </source>
</evidence>
<dbReference type="RefSeq" id="WP_110393785.1">
    <property type="nucleotide sequence ID" value="NZ_JADIJL010000001.1"/>
</dbReference>
<keyword evidence="5" id="KW-1003">Cell membrane</keyword>
<gene>
    <name evidence="11" type="ORF">DFR56_101447</name>
</gene>
<organism evidence="11 12">
    <name type="scientific">Pseudogracilibacillus auburnensis</name>
    <dbReference type="NCBI Taxonomy" id="1494959"/>
    <lineage>
        <taxon>Bacteria</taxon>
        <taxon>Bacillati</taxon>
        <taxon>Bacillota</taxon>
        <taxon>Bacilli</taxon>
        <taxon>Bacillales</taxon>
        <taxon>Bacillaceae</taxon>
        <taxon>Pseudogracilibacillus</taxon>
    </lineage>
</organism>
<feature type="transmembrane region" description="Helical" evidence="10">
    <location>
        <begin position="12"/>
        <end position="36"/>
    </location>
</feature>
<feature type="transmembrane region" description="Helical" evidence="10">
    <location>
        <begin position="165"/>
        <end position="188"/>
    </location>
</feature>
<name>A0A2V3WE83_9BACI</name>
<dbReference type="EMBL" id="QJJQ01000001">
    <property type="protein sequence ID" value="PXW90535.1"/>
    <property type="molecule type" value="Genomic_DNA"/>
</dbReference>
<dbReference type="Proteomes" id="UP000247978">
    <property type="component" value="Unassembled WGS sequence"/>
</dbReference>
<evidence type="ECO:0000256" key="7">
    <source>
        <dbReference type="ARBA" id="ARBA00022989"/>
    </source>
</evidence>
<evidence type="ECO:0000256" key="1">
    <source>
        <dbReference type="ARBA" id="ARBA00004651"/>
    </source>
</evidence>
<dbReference type="PANTHER" id="PTHR43823:SF4">
    <property type="entry name" value="SPORULATION PROTEIN YKVU"/>
    <property type="match status" value="1"/>
</dbReference>
<dbReference type="GO" id="GO:0042910">
    <property type="term" value="F:xenobiotic transmembrane transporter activity"/>
    <property type="evidence" value="ECO:0007669"/>
    <property type="project" value="InterPro"/>
</dbReference>
<dbReference type="AlphaFoldDB" id="A0A2V3WE83"/>
<sequence length="444" mass="49151">MEKALKIETRPLGLLFVSYLFPAMIGTLLMSVNILIDGIFVSQGVGPTALAGVNIAVPIFSVLLSISLWIGMGGATLYSVSLGRNDVEKARKVFTLSFVLMFLIVMIITTVLLIQMENIAYLFGANDQTYPYAKEYLYIILVFGMIYTIENLLSIFIRNDGNPKLAMAGLVVTSILNIIFNYFFIFVWEYGVTGVALATVLSTVIGVIVLSSHFFRKGSYLKFVGKFVDKKDIVKIVGIGFPSFVVESTVAIMVVLYNVTFLYYLGTEGVTAYAMVNYLHVVLMMIFFGIGMALQPLSSYHYGARLMDRVDGLLKIAIKTGIGIGLVIAIFAFLFPGPIMSVFGGDINKGRGLAVSGFGYFALGYIFFGINMVLMEFFQSIERIRMATIITLLRSVILFIPLLIILPKLFGPTLIWWVFPITEGTTVLLVGTYLLKNNKRIKDV</sequence>
<dbReference type="GO" id="GO:0005886">
    <property type="term" value="C:plasma membrane"/>
    <property type="evidence" value="ECO:0007669"/>
    <property type="project" value="UniProtKB-SubCell"/>
</dbReference>
<feature type="transmembrane region" description="Helical" evidence="10">
    <location>
        <begin position="316"/>
        <end position="335"/>
    </location>
</feature>
<evidence type="ECO:0000256" key="8">
    <source>
        <dbReference type="ARBA" id="ARBA00023136"/>
    </source>
</evidence>
<feature type="transmembrane region" description="Helical" evidence="10">
    <location>
        <begin position="93"/>
        <end position="116"/>
    </location>
</feature>
<evidence type="ECO:0000313" key="12">
    <source>
        <dbReference type="Proteomes" id="UP000247978"/>
    </source>
</evidence>
<evidence type="ECO:0000256" key="5">
    <source>
        <dbReference type="ARBA" id="ARBA00022475"/>
    </source>
</evidence>
<keyword evidence="4" id="KW-0813">Transport</keyword>
<dbReference type="InterPro" id="IPR045070">
    <property type="entry name" value="MATE_MepA-like"/>
</dbReference>
<accession>A0A2V3WE83</accession>
<evidence type="ECO:0000256" key="4">
    <source>
        <dbReference type="ARBA" id="ARBA00022448"/>
    </source>
</evidence>
<dbReference type="PIRSF" id="PIRSF006603">
    <property type="entry name" value="DinF"/>
    <property type="match status" value="1"/>
</dbReference>
<feature type="transmembrane region" description="Helical" evidence="10">
    <location>
        <begin position="277"/>
        <end position="295"/>
    </location>
</feature>
<evidence type="ECO:0000256" key="2">
    <source>
        <dbReference type="ARBA" id="ARBA00008417"/>
    </source>
</evidence>
<keyword evidence="6 10" id="KW-0812">Transmembrane</keyword>
<dbReference type="PANTHER" id="PTHR43823">
    <property type="entry name" value="SPORULATION PROTEIN YKVU"/>
    <property type="match status" value="1"/>
</dbReference>
<feature type="transmembrane region" description="Helical" evidence="10">
    <location>
        <begin position="136"/>
        <end position="153"/>
    </location>
</feature>
<keyword evidence="7 10" id="KW-1133">Transmembrane helix</keyword>
<feature type="transmembrane region" description="Helical" evidence="10">
    <location>
        <begin position="194"/>
        <end position="215"/>
    </location>
</feature>
<feature type="transmembrane region" description="Helical" evidence="10">
    <location>
        <begin position="414"/>
        <end position="435"/>
    </location>
</feature>
<keyword evidence="9" id="KW-0046">Antibiotic resistance</keyword>
<dbReference type="InterPro" id="IPR002528">
    <property type="entry name" value="MATE_fam"/>
</dbReference>
<dbReference type="Pfam" id="PF01554">
    <property type="entry name" value="MatE"/>
    <property type="match status" value="2"/>
</dbReference>
<keyword evidence="8 10" id="KW-0472">Membrane</keyword>
<evidence type="ECO:0000256" key="3">
    <source>
        <dbReference type="ARBA" id="ARBA00022106"/>
    </source>
</evidence>
<reference evidence="11 12" key="1">
    <citation type="submission" date="2018-05" db="EMBL/GenBank/DDBJ databases">
        <title>Genomic Encyclopedia of Type Strains, Phase IV (KMG-IV): sequencing the most valuable type-strain genomes for metagenomic binning, comparative biology and taxonomic classification.</title>
        <authorList>
            <person name="Goeker M."/>
        </authorList>
    </citation>
    <scope>NUCLEOTIDE SEQUENCE [LARGE SCALE GENOMIC DNA]</scope>
    <source>
        <strain evidence="11 12">DSM 28556</strain>
    </source>
</reference>
<dbReference type="OrthoDB" id="9811110at2"/>
<feature type="transmembrane region" description="Helical" evidence="10">
    <location>
        <begin position="56"/>
        <end position="81"/>
    </location>
</feature>
<dbReference type="InterPro" id="IPR048279">
    <property type="entry name" value="MdtK-like"/>
</dbReference>
<comment type="subcellular location">
    <subcellularLocation>
        <location evidence="1">Cell membrane</location>
        <topology evidence="1">Multi-pass membrane protein</topology>
    </subcellularLocation>
</comment>
<feature type="transmembrane region" description="Helical" evidence="10">
    <location>
        <begin position="386"/>
        <end position="408"/>
    </location>
</feature>
<protein>
    <recommendedName>
        <fullName evidence="3">Multidrug export protein MepA</fullName>
    </recommendedName>
</protein>
<dbReference type="CDD" id="cd13143">
    <property type="entry name" value="MATE_MepA_like"/>
    <property type="match status" value="1"/>
</dbReference>
<dbReference type="InterPro" id="IPR051327">
    <property type="entry name" value="MATE_MepA_subfamily"/>
</dbReference>
<dbReference type="NCBIfam" id="TIGR00797">
    <property type="entry name" value="matE"/>
    <property type="match status" value="1"/>
</dbReference>